<evidence type="ECO:0000256" key="1">
    <source>
        <dbReference type="SAM" id="MobiDB-lite"/>
    </source>
</evidence>
<dbReference type="EMBL" id="SZYD01000006">
    <property type="protein sequence ID" value="KAD5960565.1"/>
    <property type="molecule type" value="Genomic_DNA"/>
</dbReference>
<sequence>MPHLRSHGPPPELALPSRSDSRDFSEGDKHAYLVLKYKETSSRLDENGPGNKKRRKLNSEICRATRQQ</sequence>
<feature type="region of interest" description="Disordered" evidence="1">
    <location>
        <begin position="39"/>
        <end position="68"/>
    </location>
</feature>
<protein>
    <submittedName>
        <fullName evidence="2">Uncharacterized protein</fullName>
    </submittedName>
</protein>
<dbReference type="AlphaFoldDB" id="A0A5N6P5Q4"/>
<proteinExistence type="predicted"/>
<name>A0A5N6P5Q4_9ASTR</name>
<evidence type="ECO:0000313" key="2">
    <source>
        <dbReference type="EMBL" id="KAD5960565.1"/>
    </source>
</evidence>
<gene>
    <name evidence="2" type="ORF">E3N88_12037</name>
</gene>
<keyword evidence="3" id="KW-1185">Reference proteome</keyword>
<feature type="region of interest" description="Disordered" evidence="1">
    <location>
        <begin position="1"/>
        <end position="27"/>
    </location>
</feature>
<dbReference type="Proteomes" id="UP000326396">
    <property type="component" value="Linkage Group LG14"/>
</dbReference>
<accession>A0A5N6P5Q4</accession>
<reference evidence="2 3" key="1">
    <citation type="submission" date="2019-05" db="EMBL/GenBank/DDBJ databases">
        <title>Mikania micrantha, genome provides insights into the molecular mechanism of rapid growth.</title>
        <authorList>
            <person name="Liu B."/>
        </authorList>
    </citation>
    <scope>NUCLEOTIDE SEQUENCE [LARGE SCALE GENOMIC DNA]</scope>
    <source>
        <strain evidence="2">NLD-2019</strain>
        <tissue evidence="2">Leaf</tissue>
    </source>
</reference>
<organism evidence="2 3">
    <name type="scientific">Mikania micrantha</name>
    <name type="common">bitter vine</name>
    <dbReference type="NCBI Taxonomy" id="192012"/>
    <lineage>
        <taxon>Eukaryota</taxon>
        <taxon>Viridiplantae</taxon>
        <taxon>Streptophyta</taxon>
        <taxon>Embryophyta</taxon>
        <taxon>Tracheophyta</taxon>
        <taxon>Spermatophyta</taxon>
        <taxon>Magnoliopsida</taxon>
        <taxon>eudicotyledons</taxon>
        <taxon>Gunneridae</taxon>
        <taxon>Pentapetalae</taxon>
        <taxon>asterids</taxon>
        <taxon>campanulids</taxon>
        <taxon>Asterales</taxon>
        <taxon>Asteraceae</taxon>
        <taxon>Asteroideae</taxon>
        <taxon>Heliantheae alliance</taxon>
        <taxon>Eupatorieae</taxon>
        <taxon>Mikania</taxon>
    </lineage>
</organism>
<comment type="caution">
    <text evidence="2">The sequence shown here is derived from an EMBL/GenBank/DDBJ whole genome shotgun (WGS) entry which is preliminary data.</text>
</comment>
<evidence type="ECO:0000313" key="3">
    <source>
        <dbReference type="Proteomes" id="UP000326396"/>
    </source>
</evidence>